<evidence type="ECO:0000313" key="1">
    <source>
        <dbReference type="EMBL" id="GIY37599.1"/>
    </source>
</evidence>
<evidence type="ECO:0000313" key="2">
    <source>
        <dbReference type="Proteomes" id="UP001054837"/>
    </source>
</evidence>
<comment type="caution">
    <text evidence="1">The sequence shown here is derived from an EMBL/GenBank/DDBJ whole genome shotgun (WGS) entry which is preliminary data.</text>
</comment>
<reference evidence="1 2" key="1">
    <citation type="submission" date="2021-06" db="EMBL/GenBank/DDBJ databases">
        <title>Caerostris darwini draft genome.</title>
        <authorList>
            <person name="Kono N."/>
            <person name="Arakawa K."/>
        </authorList>
    </citation>
    <scope>NUCLEOTIDE SEQUENCE [LARGE SCALE GENOMIC DNA]</scope>
</reference>
<dbReference type="EMBL" id="BPLQ01008462">
    <property type="protein sequence ID" value="GIY37599.1"/>
    <property type="molecule type" value="Genomic_DNA"/>
</dbReference>
<name>A0AAV4SX87_9ARAC</name>
<accession>A0AAV4SX87</accession>
<gene>
    <name evidence="1" type="ORF">CDAR_285821</name>
</gene>
<organism evidence="1 2">
    <name type="scientific">Caerostris darwini</name>
    <dbReference type="NCBI Taxonomy" id="1538125"/>
    <lineage>
        <taxon>Eukaryota</taxon>
        <taxon>Metazoa</taxon>
        <taxon>Ecdysozoa</taxon>
        <taxon>Arthropoda</taxon>
        <taxon>Chelicerata</taxon>
        <taxon>Arachnida</taxon>
        <taxon>Araneae</taxon>
        <taxon>Araneomorphae</taxon>
        <taxon>Entelegynae</taxon>
        <taxon>Araneoidea</taxon>
        <taxon>Araneidae</taxon>
        <taxon>Caerostris</taxon>
    </lineage>
</organism>
<proteinExistence type="predicted"/>
<sequence>MEHAKEPPLTVLQVSQKWAESLYKWAHKKTSLVWMRTILSGIIPFSNIAFTEIQYKGVKVFEFHLKAGVGSNTNLRHRMKILGTISNDKQKTRCRKQNLNLNSPDIILEGKNNSGRISPGFLLSNIQVFLVASDVLFYF</sequence>
<dbReference type="AlphaFoldDB" id="A0AAV4SX87"/>
<dbReference type="Proteomes" id="UP001054837">
    <property type="component" value="Unassembled WGS sequence"/>
</dbReference>
<keyword evidence="2" id="KW-1185">Reference proteome</keyword>
<protein>
    <submittedName>
        <fullName evidence="1">Uncharacterized protein</fullName>
    </submittedName>
</protein>